<dbReference type="AlphaFoldDB" id="F0V1J5"/>
<protein>
    <submittedName>
        <fullName evidence="2">Deoxyribonuclease, TatD family</fullName>
    </submittedName>
</protein>
<feature type="binding site" evidence="1">
    <location>
        <position position="136"/>
    </location>
    <ligand>
        <name>a divalent metal cation</name>
        <dbReference type="ChEBI" id="CHEBI:60240"/>
        <label>2</label>
    </ligand>
</feature>
<evidence type="ECO:0000313" key="3">
    <source>
        <dbReference type="Proteomes" id="UP000008645"/>
    </source>
</evidence>
<evidence type="ECO:0000313" key="2">
    <source>
        <dbReference type="EMBL" id="CBZ40526.1"/>
    </source>
</evidence>
<dbReference type="PANTHER" id="PTHR46124">
    <property type="entry name" value="D-AMINOACYL-TRNA DEACYLASE"/>
    <property type="match status" value="1"/>
</dbReference>
<dbReference type="OrthoDB" id="9810005at2"/>
<gene>
    <name evidence="2" type="primary">yabD</name>
    <name evidence="2" type="ORF">MSUIS_04330</name>
</gene>
<dbReference type="PANTHER" id="PTHR46124:SF2">
    <property type="entry name" value="D-AMINOACYL-TRNA DEACYLASE"/>
    <property type="match status" value="1"/>
</dbReference>
<feature type="binding site" evidence="1">
    <location>
        <position position="13"/>
    </location>
    <ligand>
        <name>a divalent metal cation</name>
        <dbReference type="ChEBI" id="CHEBI:60240"/>
        <label>1</label>
    </ligand>
</feature>
<evidence type="ECO:0000256" key="1">
    <source>
        <dbReference type="PIRSR" id="PIRSR005902-1"/>
    </source>
</evidence>
<dbReference type="Proteomes" id="UP000008645">
    <property type="component" value="Chromosome"/>
</dbReference>
<dbReference type="Pfam" id="PF01026">
    <property type="entry name" value="TatD_DNase"/>
    <property type="match status" value="1"/>
</dbReference>
<name>F0V1J5_MYCS3</name>
<dbReference type="GO" id="GO:0016788">
    <property type="term" value="F:hydrolase activity, acting on ester bonds"/>
    <property type="evidence" value="ECO:0007669"/>
    <property type="project" value="InterPro"/>
</dbReference>
<feature type="binding site" evidence="1">
    <location>
        <position position="210"/>
    </location>
    <ligand>
        <name>a divalent metal cation</name>
        <dbReference type="ChEBI" id="CHEBI:60240"/>
        <label>1</label>
    </ligand>
</feature>
<dbReference type="Gene3D" id="3.20.20.140">
    <property type="entry name" value="Metal-dependent hydrolases"/>
    <property type="match status" value="1"/>
</dbReference>
<dbReference type="RefSeq" id="WP_013609129.1">
    <property type="nucleotide sequence ID" value="NC_015153.1"/>
</dbReference>
<sequence length="258" mass="30475">MTKENRVFETHIHLSHIENNLELRKRILFESSFFYLNVATTLAESSVVVKQSREFSNVFAAVGVHPLYLDSLEKKEEVLSSLQDLINKNREKIVAIGEVGLDFFKTNSPEDWEIQKKWFREYIELSIRNKLPLVLHLRNAYSEVLKILREYSNLRGIIHSFDGNMDELKQFLSLDGEWFISFSPLVFRNFSKFRELIKWIDIKKVLVESDSPYLAQNQCVCRAILRLISDWKNLKLIEVKKTVFENSLRVFQLDIEKQ</sequence>
<dbReference type="InterPro" id="IPR032466">
    <property type="entry name" value="Metal_Hydrolase"/>
</dbReference>
<dbReference type="GO" id="GO:0046872">
    <property type="term" value="F:metal ion binding"/>
    <property type="evidence" value="ECO:0007669"/>
    <property type="project" value="UniProtKB-KW"/>
</dbReference>
<dbReference type="SUPFAM" id="SSF51556">
    <property type="entry name" value="Metallo-dependent hydrolases"/>
    <property type="match status" value="1"/>
</dbReference>
<keyword evidence="1" id="KW-0479">Metal-binding</keyword>
<feature type="binding site" evidence="1">
    <location>
        <position position="159"/>
    </location>
    <ligand>
        <name>a divalent metal cation</name>
        <dbReference type="ChEBI" id="CHEBI:60240"/>
        <label>2</label>
    </ligand>
</feature>
<dbReference type="KEGG" id="msk:MSUIS_04330"/>
<feature type="binding site" evidence="1">
    <location>
        <position position="98"/>
    </location>
    <ligand>
        <name>a divalent metal cation</name>
        <dbReference type="ChEBI" id="CHEBI:60240"/>
        <label>1</label>
    </ligand>
</feature>
<dbReference type="PIRSF" id="PIRSF005902">
    <property type="entry name" value="DNase_TatD"/>
    <property type="match status" value="1"/>
</dbReference>
<accession>F0V1J5</accession>
<feature type="binding site" evidence="1">
    <location>
        <position position="11"/>
    </location>
    <ligand>
        <name>a divalent metal cation</name>
        <dbReference type="ChEBI" id="CHEBI:60240"/>
        <label>1</label>
    </ligand>
</feature>
<dbReference type="CDD" id="cd01310">
    <property type="entry name" value="TatD_DNAse"/>
    <property type="match status" value="1"/>
</dbReference>
<dbReference type="EMBL" id="FQ790233">
    <property type="protein sequence ID" value="CBZ40526.1"/>
    <property type="molecule type" value="Genomic_DNA"/>
</dbReference>
<organism evidence="2 3">
    <name type="scientific">Mycoplasma suis (strain KI_3806)</name>
    <dbReference type="NCBI Taxonomy" id="708248"/>
    <lineage>
        <taxon>Bacteria</taxon>
        <taxon>Bacillati</taxon>
        <taxon>Mycoplasmatota</taxon>
        <taxon>Mollicutes</taxon>
        <taxon>Mycoplasmataceae</taxon>
        <taxon>Mycoplasma</taxon>
    </lineage>
</organism>
<proteinExistence type="predicted"/>
<dbReference type="InterPro" id="IPR001130">
    <property type="entry name" value="TatD-like"/>
</dbReference>
<dbReference type="HOGENOM" id="CLU_031506_4_0_14"/>
<reference evidence="2 3" key="1">
    <citation type="journal article" date="2011" name="J. Bacteriol.">
        <title>Complete genome sequence of the hemotrophic Mycoplasma suis strain KI3806.</title>
        <authorList>
            <person name="Oehlerking J."/>
            <person name="Kube M."/>
            <person name="Felder K.M."/>
            <person name="Matter D."/>
            <person name="Wittenbrink M.M."/>
            <person name="Schwarzenbach S."/>
            <person name="Kramer M.M."/>
            <person name="Hoelzle K."/>
            <person name="Hoelzle L.E."/>
        </authorList>
    </citation>
    <scope>NUCLEOTIDE SEQUENCE [LARGE SCALE GENOMIC DNA]</scope>
    <source>
        <strain evidence="3">KI_3806</strain>
    </source>
</reference>